<dbReference type="EMBL" id="MU157956">
    <property type="protein sequence ID" value="KAF9522195.1"/>
    <property type="molecule type" value="Genomic_DNA"/>
</dbReference>
<evidence type="ECO:0000313" key="3">
    <source>
        <dbReference type="Proteomes" id="UP000807306"/>
    </source>
</evidence>
<sequence>MIIDIARNGRSSPHQPHTRSTSPSTSITASTRPPDKMQQGFIVSIAVCVLTDTKASATFFVGLAFYAIRTGERAGRFEMEDLGDESDDLEAPREDADGSQLTDEEAGRTTHTPAFRAKWRENSAQDLETEPLLARDEVVGLEAQEDRDKSQWVGKEPGHSTKARRKFEQMRSIWLQRLRTRQRIVRSIRHQLQIPRTIGLFSNLSNTTLNNTVANVEVQIPSWVFRILRSRPLRFSFFSFTSNIALNNVNMNVSFVGSAENGLNAA</sequence>
<evidence type="ECO:0000256" key="1">
    <source>
        <dbReference type="SAM" id="MobiDB-lite"/>
    </source>
</evidence>
<protein>
    <submittedName>
        <fullName evidence="2">Uncharacterized protein</fullName>
    </submittedName>
</protein>
<feature type="region of interest" description="Disordered" evidence="1">
    <location>
        <begin position="83"/>
        <end position="114"/>
    </location>
</feature>
<reference evidence="2" key="1">
    <citation type="submission" date="2020-11" db="EMBL/GenBank/DDBJ databases">
        <authorList>
            <consortium name="DOE Joint Genome Institute"/>
            <person name="Ahrendt S."/>
            <person name="Riley R."/>
            <person name="Andreopoulos W."/>
            <person name="Labutti K."/>
            <person name="Pangilinan J."/>
            <person name="Ruiz-Duenas F.J."/>
            <person name="Barrasa J.M."/>
            <person name="Sanchez-Garcia M."/>
            <person name="Camarero S."/>
            <person name="Miyauchi S."/>
            <person name="Serrano A."/>
            <person name="Linde D."/>
            <person name="Babiker R."/>
            <person name="Drula E."/>
            <person name="Ayuso-Fernandez I."/>
            <person name="Pacheco R."/>
            <person name="Padilla G."/>
            <person name="Ferreira P."/>
            <person name="Barriuso J."/>
            <person name="Kellner H."/>
            <person name="Castanera R."/>
            <person name="Alfaro M."/>
            <person name="Ramirez L."/>
            <person name="Pisabarro A.G."/>
            <person name="Kuo A."/>
            <person name="Tritt A."/>
            <person name="Lipzen A."/>
            <person name="He G."/>
            <person name="Yan M."/>
            <person name="Ng V."/>
            <person name="Cullen D."/>
            <person name="Martin F."/>
            <person name="Rosso M.-N."/>
            <person name="Henrissat B."/>
            <person name="Hibbett D."/>
            <person name="Martinez A.T."/>
            <person name="Grigoriev I.V."/>
        </authorList>
    </citation>
    <scope>NUCLEOTIDE SEQUENCE</scope>
    <source>
        <strain evidence="2">CBS 506.95</strain>
    </source>
</reference>
<dbReference type="AlphaFoldDB" id="A0A9P6E483"/>
<gene>
    <name evidence="2" type="ORF">CPB83DRAFT_840657</name>
</gene>
<comment type="caution">
    <text evidence="2">The sequence shown here is derived from an EMBL/GenBank/DDBJ whole genome shotgun (WGS) entry which is preliminary data.</text>
</comment>
<dbReference type="Proteomes" id="UP000807306">
    <property type="component" value="Unassembled WGS sequence"/>
</dbReference>
<feature type="compositionally biased region" description="Low complexity" evidence="1">
    <location>
        <begin position="11"/>
        <end position="32"/>
    </location>
</feature>
<name>A0A9P6E483_9AGAR</name>
<feature type="region of interest" description="Disordered" evidence="1">
    <location>
        <begin position="1"/>
        <end position="35"/>
    </location>
</feature>
<accession>A0A9P6E483</accession>
<keyword evidence="3" id="KW-1185">Reference proteome</keyword>
<evidence type="ECO:0000313" key="2">
    <source>
        <dbReference type="EMBL" id="KAF9522195.1"/>
    </source>
</evidence>
<organism evidence="2 3">
    <name type="scientific">Crepidotus variabilis</name>
    <dbReference type="NCBI Taxonomy" id="179855"/>
    <lineage>
        <taxon>Eukaryota</taxon>
        <taxon>Fungi</taxon>
        <taxon>Dikarya</taxon>
        <taxon>Basidiomycota</taxon>
        <taxon>Agaricomycotina</taxon>
        <taxon>Agaricomycetes</taxon>
        <taxon>Agaricomycetidae</taxon>
        <taxon>Agaricales</taxon>
        <taxon>Agaricineae</taxon>
        <taxon>Crepidotaceae</taxon>
        <taxon>Crepidotus</taxon>
    </lineage>
</organism>
<proteinExistence type="predicted"/>